<feature type="region of interest" description="Disordered" evidence="1">
    <location>
        <begin position="198"/>
        <end position="343"/>
    </location>
</feature>
<dbReference type="PANTHER" id="PTHR33166">
    <property type="entry name" value="GAG_P30 DOMAIN-CONTAINING PROTEIN"/>
    <property type="match status" value="1"/>
</dbReference>
<keyword evidence="4" id="KW-1185">Reference proteome</keyword>
<sequence length="343" mass="42716">MSGTYRKDPENAAQTLETSIENHHPDWKDMQVVNTTLFTFEEQRVIMSKAQEEVEKVHIWDAQARRLEDYFPTINPQWDHNNRVQRLLLTEYQRLILYGVQNAIPKPKNLSKIYQVVQGKDESPSAFYKQLCETARKYSDLDLDREKDAFLLVNIFIRQSNPDIRKKLQELEGEDARSLNKLLEAAWKVYNNREDEEKREEKRREEKRREEKRREEKRREEKRREERKEKRRKEKREREKRERRKEKRKGKERKGKERKGKERKGKERKGKKKEKERKEKKRKGKERKEKRKGKERERKRKEKKRKEKKREKKRKEKKRKEKKRKEKKRKEKKRKEKKRRKEK</sequence>
<dbReference type="Pfam" id="PF02093">
    <property type="entry name" value="Gag_p30"/>
    <property type="match status" value="1"/>
</dbReference>
<evidence type="ECO:0000259" key="2">
    <source>
        <dbReference type="Pfam" id="PF02093"/>
    </source>
</evidence>
<dbReference type="InterPro" id="IPR003036">
    <property type="entry name" value="Gag_P30"/>
</dbReference>
<evidence type="ECO:0000313" key="3">
    <source>
        <dbReference type="EMBL" id="GAB0178000.1"/>
    </source>
</evidence>
<dbReference type="InterPro" id="IPR008919">
    <property type="entry name" value="Retrov_capsid_N"/>
</dbReference>
<gene>
    <name evidence="3" type="ORF">GRJ2_000265300</name>
</gene>
<dbReference type="Gene3D" id="1.10.375.10">
    <property type="entry name" value="Human Immunodeficiency Virus Type 1 Capsid Protein"/>
    <property type="match status" value="1"/>
</dbReference>
<proteinExistence type="predicted"/>
<comment type="caution">
    <text evidence="3">The sequence shown here is derived from an EMBL/GenBank/DDBJ whole genome shotgun (WGS) entry which is preliminary data.</text>
</comment>
<evidence type="ECO:0000256" key="1">
    <source>
        <dbReference type="SAM" id="MobiDB-lite"/>
    </source>
</evidence>
<protein>
    <recommendedName>
        <fullName evidence="2">Core shell protein Gag P30 domain-containing protein</fullName>
    </recommendedName>
</protein>
<reference evidence="3 4" key="1">
    <citation type="submission" date="2024-06" db="EMBL/GenBank/DDBJ databases">
        <title>The draft genome of Grus japonensis, version 3.</title>
        <authorList>
            <person name="Nabeshima K."/>
            <person name="Suzuki S."/>
            <person name="Onuma M."/>
        </authorList>
    </citation>
    <scope>NUCLEOTIDE SEQUENCE [LARGE SCALE GENOMIC DNA]</scope>
    <source>
        <strain evidence="3 4">451A</strain>
    </source>
</reference>
<dbReference type="EMBL" id="BAAFJT010000001">
    <property type="protein sequence ID" value="GAB0178000.1"/>
    <property type="molecule type" value="Genomic_DNA"/>
</dbReference>
<dbReference type="InterPro" id="IPR050462">
    <property type="entry name" value="Retroviral_Gag-Pol_poly"/>
</dbReference>
<feature type="compositionally biased region" description="Basic residues" evidence="1">
    <location>
        <begin position="241"/>
        <end position="343"/>
    </location>
</feature>
<name>A0ABC9VX75_GRUJA</name>
<accession>A0ABC9VX75</accession>
<dbReference type="Proteomes" id="UP001623348">
    <property type="component" value="Unassembled WGS sequence"/>
</dbReference>
<dbReference type="SUPFAM" id="SSF47943">
    <property type="entry name" value="Retrovirus capsid protein, N-terminal core domain"/>
    <property type="match status" value="1"/>
</dbReference>
<feature type="compositionally biased region" description="Basic and acidic residues" evidence="1">
    <location>
        <begin position="198"/>
        <end position="228"/>
    </location>
</feature>
<evidence type="ECO:0000313" key="4">
    <source>
        <dbReference type="Proteomes" id="UP001623348"/>
    </source>
</evidence>
<organism evidence="3 4">
    <name type="scientific">Grus japonensis</name>
    <name type="common">Japanese crane</name>
    <name type="synonym">Red-crowned crane</name>
    <dbReference type="NCBI Taxonomy" id="30415"/>
    <lineage>
        <taxon>Eukaryota</taxon>
        <taxon>Metazoa</taxon>
        <taxon>Chordata</taxon>
        <taxon>Craniata</taxon>
        <taxon>Vertebrata</taxon>
        <taxon>Euteleostomi</taxon>
        <taxon>Archelosauria</taxon>
        <taxon>Archosauria</taxon>
        <taxon>Dinosauria</taxon>
        <taxon>Saurischia</taxon>
        <taxon>Theropoda</taxon>
        <taxon>Coelurosauria</taxon>
        <taxon>Aves</taxon>
        <taxon>Neognathae</taxon>
        <taxon>Neoaves</taxon>
        <taxon>Gruiformes</taxon>
        <taxon>Gruidae</taxon>
        <taxon>Grus</taxon>
    </lineage>
</organism>
<feature type="domain" description="Core shell protein Gag P30" evidence="2">
    <location>
        <begin position="5"/>
        <end position="191"/>
    </location>
</feature>
<dbReference type="AlphaFoldDB" id="A0ABC9VX75"/>